<evidence type="ECO:0000256" key="1">
    <source>
        <dbReference type="ARBA" id="ARBA00008791"/>
    </source>
</evidence>
<dbReference type="InterPro" id="IPR006015">
    <property type="entry name" value="Universal_stress_UspA"/>
</dbReference>
<evidence type="ECO:0000313" key="5">
    <source>
        <dbReference type="Proteomes" id="UP000244682"/>
    </source>
</evidence>
<reference evidence="3 5" key="2">
    <citation type="submission" date="2018-04" db="EMBL/GenBank/DDBJ databases">
        <title>Whole genome sequencing of Morganella morganii AR_0133.</title>
        <authorList>
            <person name="Conlan S."/>
            <person name="Thomas P.J."/>
            <person name="Mullikin J."/>
            <person name="Frank K.M."/>
            <person name="Segre J.A."/>
        </authorList>
    </citation>
    <scope>NUCLEOTIDE SEQUENCE [LARGE SCALE GENOMIC DNA]</scope>
    <source>
        <strain evidence="3 5">AR_0133</strain>
    </source>
</reference>
<dbReference type="PRINTS" id="PR01438">
    <property type="entry name" value="UNVRSLSTRESS"/>
</dbReference>
<dbReference type="PANTHER" id="PTHR46268:SF6">
    <property type="entry name" value="UNIVERSAL STRESS PROTEIN UP12"/>
    <property type="match status" value="1"/>
</dbReference>
<dbReference type="Gene3D" id="3.40.50.620">
    <property type="entry name" value="HUPs"/>
    <property type="match status" value="1"/>
</dbReference>
<feature type="domain" description="UspA" evidence="2">
    <location>
        <begin position="1"/>
        <end position="149"/>
    </location>
</feature>
<dbReference type="InterPro" id="IPR014729">
    <property type="entry name" value="Rossmann-like_a/b/a_fold"/>
</dbReference>
<evidence type="ECO:0000259" key="2">
    <source>
        <dbReference type="Pfam" id="PF00582"/>
    </source>
</evidence>
<evidence type="ECO:0000313" key="6">
    <source>
        <dbReference type="Proteomes" id="UP000650477"/>
    </source>
</evidence>
<dbReference type="Pfam" id="PF00582">
    <property type="entry name" value="Usp"/>
    <property type="match status" value="1"/>
</dbReference>
<accession>A0A2S1BF18</accession>
<sequence length="149" mass="16634">MYKNILVAIDIAEDDIFGEGLTSKLPPHVEYMADKTHTNVHFFTVIPFFPNFASYAREYDVLLDERNKITDKALSKLISITKIFNINPANTHHHVKTGSPIDQILRLSTDINADLIIIGSRQPTITTRLLGSTAAAVVRYAKASVLVVR</sequence>
<dbReference type="Proteomes" id="UP000650477">
    <property type="component" value="Unassembled WGS sequence"/>
</dbReference>
<dbReference type="PANTHER" id="PTHR46268">
    <property type="entry name" value="STRESS RESPONSE PROTEIN NHAX"/>
    <property type="match status" value="1"/>
</dbReference>
<dbReference type="InterPro" id="IPR006016">
    <property type="entry name" value="UspA"/>
</dbReference>
<organism evidence="4 6">
    <name type="scientific">Morganella morganii</name>
    <name type="common">Proteus morganii</name>
    <dbReference type="NCBI Taxonomy" id="582"/>
    <lineage>
        <taxon>Bacteria</taxon>
        <taxon>Pseudomonadati</taxon>
        <taxon>Pseudomonadota</taxon>
        <taxon>Gammaproteobacteria</taxon>
        <taxon>Enterobacterales</taxon>
        <taxon>Morganellaceae</taxon>
        <taxon>Morganella</taxon>
    </lineage>
</organism>
<dbReference type="EMBL" id="PKLF01000007">
    <property type="protein sequence ID" value="MBE8612490.1"/>
    <property type="molecule type" value="Genomic_DNA"/>
</dbReference>
<dbReference type="EMBL" id="CP028956">
    <property type="protein sequence ID" value="AWC94678.1"/>
    <property type="molecule type" value="Genomic_DNA"/>
</dbReference>
<evidence type="ECO:0000313" key="3">
    <source>
        <dbReference type="EMBL" id="AWC94678.1"/>
    </source>
</evidence>
<name>A0A2S1BF18_MORMO</name>
<dbReference type="RefSeq" id="WP_036421164.1">
    <property type="nucleotide sequence ID" value="NZ_ABGYJJ040000001.1"/>
</dbReference>
<dbReference type="AlphaFoldDB" id="A0A2S1BF18"/>
<dbReference type="CDD" id="cd00293">
    <property type="entry name" value="USP-like"/>
    <property type="match status" value="1"/>
</dbReference>
<dbReference type="Proteomes" id="UP000244682">
    <property type="component" value="Chromosome"/>
</dbReference>
<proteinExistence type="inferred from homology"/>
<evidence type="ECO:0000313" key="4">
    <source>
        <dbReference type="EMBL" id="MBE8612490.1"/>
    </source>
</evidence>
<protein>
    <submittedName>
        <fullName evidence="4">Universal stress protein UspA</fullName>
    </submittedName>
</protein>
<comment type="similarity">
    <text evidence="1">Belongs to the universal stress protein A family.</text>
</comment>
<gene>
    <name evidence="3" type="ORF">AM380_14060</name>
    <name evidence="4" type="ORF">CYG68_08655</name>
</gene>
<dbReference type="SUPFAM" id="SSF52402">
    <property type="entry name" value="Adenine nucleotide alpha hydrolases-like"/>
    <property type="match status" value="1"/>
</dbReference>
<reference evidence="4" key="1">
    <citation type="submission" date="2017-12" db="EMBL/GenBank/DDBJ databases">
        <title>Genome sequencing and analysis.</title>
        <authorList>
            <person name="Huang Y.-T."/>
        </authorList>
    </citation>
    <scope>NUCLEOTIDE SEQUENCE</scope>
    <source>
        <strain evidence="4">VGH116</strain>
    </source>
</reference>